<dbReference type="PANTHER" id="PTHR43157:SF31">
    <property type="entry name" value="PHOSPHATIDYLINOSITOL-GLYCAN BIOSYNTHESIS CLASS F PROTEIN"/>
    <property type="match status" value="1"/>
</dbReference>
<evidence type="ECO:0008006" key="5">
    <source>
        <dbReference type="Google" id="ProtNLM"/>
    </source>
</evidence>
<dbReference type="Pfam" id="PF00106">
    <property type="entry name" value="adh_short"/>
    <property type="match status" value="1"/>
</dbReference>
<dbReference type="PANTHER" id="PTHR43157">
    <property type="entry name" value="PHOSPHATIDYLINOSITOL-GLYCAN BIOSYNTHESIS CLASS F PROTEIN-RELATED"/>
    <property type="match status" value="1"/>
</dbReference>
<dbReference type="GeneID" id="81423321"/>
<evidence type="ECO:0000256" key="2">
    <source>
        <dbReference type="ARBA" id="ARBA00023002"/>
    </source>
</evidence>
<evidence type="ECO:0000313" key="3">
    <source>
        <dbReference type="EMBL" id="KAJ5176143.1"/>
    </source>
</evidence>
<comment type="similarity">
    <text evidence="1">Belongs to the short-chain dehydrogenases/reductases (SDR) family.</text>
</comment>
<proteinExistence type="inferred from homology"/>
<dbReference type="OrthoDB" id="542013at2759"/>
<comment type="caution">
    <text evidence="3">The sequence shown here is derived from an EMBL/GenBank/DDBJ whole genome shotgun (WGS) entry which is preliminary data.</text>
</comment>
<evidence type="ECO:0000256" key="1">
    <source>
        <dbReference type="ARBA" id="ARBA00006484"/>
    </source>
</evidence>
<gene>
    <name evidence="3" type="ORF">N7482_002020</name>
</gene>
<dbReference type="Proteomes" id="UP001149163">
    <property type="component" value="Unassembled WGS sequence"/>
</dbReference>
<sequence>MVMLRLTAEQYQKLPILVDETTCISKTYVITGGNSGLGLETARHLVAASAECVVLAVRNLKAGEVAKKDIEKTTGRKGVIQVRHVDMSTYASVQSFVTKITDGLDRIDGFICNAGLMIDAWSQSEGMETSMFVNVINTVFLGALIMPKLKECANKFDIKPTLVFIVSVLGYTAKGEMDKSRHGVIFDGLNDQKRANMDVRYALTKLVEECAVRQFAALCPVERTGVVITMVAPGLCTTGLGRDARTFTKIMHEAVRAMMARTAEVGSRTILHGLLVGEEGHGKLLSGCKIKEFWVPTWLTNQEGQKLQKGIWDELVSRLESVQPGCISQLK</sequence>
<dbReference type="SUPFAM" id="SSF51735">
    <property type="entry name" value="NAD(P)-binding Rossmann-fold domains"/>
    <property type="match status" value="1"/>
</dbReference>
<reference evidence="3" key="1">
    <citation type="submission" date="2022-11" db="EMBL/GenBank/DDBJ databases">
        <authorList>
            <person name="Petersen C."/>
        </authorList>
    </citation>
    <scope>NUCLEOTIDE SEQUENCE</scope>
    <source>
        <strain evidence="3">IBT 26290</strain>
    </source>
</reference>
<name>A0A9W9IG95_9EURO</name>
<dbReference type="GO" id="GO:0016491">
    <property type="term" value="F:oxidoreductase activity"/>
    <property type="evidence" value="ECO:0007669"/>
    <property type="project" value="UniProtKB-KW"/>
</dbReference>
<protein>
    <recommendedName>
        <fullName evidence="5">NAD(P)-binding protein</fullName>
    </recommendedName>
</protein>
<dbReference type="EMBL" id="JAPQKN010000001">
    <property type="protein sequence ID" value="KAJ5176143.1"/>
    <property type="molecule type" value="Genomic_DNA"/>
</dbReference>
<dbReference type="InterPro" id="IPR002347">
    <property type="entry name" value="SDR_fam"/>
</dbReference>
<keyword evidence="2" id="KW-0560">Oxidoreductase</keyword>
<dbReference type="Gene3D" id="3.40.50.720">
    <property type="entry name" value="NAD(P)-binding Rossmann-like Domain"/>
    <property type="match status" value="1"/>
</dbReference>
<accession>A0A9W9IG95</accession>
<dbReference type="RefSeq" id="XP_056547751.1">
    <property type="nucleotide sequence ID" value="XM_056684145.1"/>
</dbReference>
<organism evidence="3 4">
    <name type="scientific">Penicillium canariense</name>
    <dbReference type="NCBI Taxonomy" id="189055"/>
    <lineage>
        <taxon>Eukaryota</taxon>
        <taxon>Fungi</taxon>
        <taxon>Dikarya</taxon>
        <taxon>Ascomycota</taxon>
        <taxon>Pezizomycotina</taxon>
        <taxon>Eurotiomycetes</taxon>
        <taxon>Eurotiomycetidae</taxon>
        <taxon>Eurotiales</taxon>
        <taxon>Aspergillaceae</taxon>
        <taxon>Penicillium</taxon>
    </lineage>
</organism>
<reference evidence="3" key="2">
    <citation type="journal article" date="2023" name="IMA Fungus">
        <title>Comparative genomic study of the Penicillium genus elucidates a diverse pangenome and 15 lateral gene transfer events.</title>
        <authorList>
            <person name="Petersen C."/>
            <person name="Sorensen T."/>
            <person name="Nielsen M.R."/>
            <person name="Sondergaard T.E."/>
            <person name="Sorensen J.L."/>
            <person name="Fitzpatrick D.A."/>
            <person name="Frisvad J.C."/>
            <person name="Nielsen K.L."/>
        </authorList>
    </citation>
    <scope>NUCLEOTIDE SEQUENCE</scope>
    <source>
        <strain evidence="3">IBT 26290</strain>
    </source>
</reference>
<dbReference type="AlphaFoldDB" id="A0A9W9IG95"/>
<evidence type="ECO:0000313" key="4">
    <source>
        <dbReference type="Proteomes" id="UP001149163"/>
    </source>
</evidence>
<dbReference type="PRINTS" id="PR00081">
    <property type="entry name" value="GDHRDH"/>
</dbReference>
<dbReference type="InterPro" id="IPR036291">
    <property type="entry name" value="NAD(P)-bd_dom_sf"/>
</dbReference>
<keyword evidence="4" id="KW-1185">Reference proteome</keyword>